<evidence type="ECO:0000256" key="5">
    <source>
        <dbReference type="ARBA" id="ARBA00022982"/>
    </source>
</evidence>
<evidence type="ECO:0000256" key="8">
    <source>
        <dbReference type="RuleBase" id="RU365098"/>
    </source>
</evidence>
<keyword evidence="11" id="KW-1185">Reference proteome</keyword>
<sequence length="57" mass="6244">MPRIIEKDECINCGACEPVCPVECISEIDEKRFIKADDCIDCGACEPVCPVSCIHEA</sequence>
<dbReference type="InterPro" id="IPR017896">
    <property type="entry name" value="4Fe4S_Fe-S-bd"/>
</dbReference>
<keyword evidence="3 8" id="KW-0004">4Fe-4S</keyword>
<dbReference type="Pfam" id="PF14697">
    <property type="entry name" value="Fer4_21"/>
    <property type="match status" value="1"/>
</dbReference>
<dbReference type="InterPro" id="IPR017900">
    <property type="entry name" value="4Fe4S_Fe_S_CS"/>
</dbReference>
<evidence type="ECO:0000313" key="11">
    <source>
        <dbReference type="Proteomes" id="UP000464954"/>
    </source>
</evidence>
<evidence type="ECO:0000313" key="10">
    <source>
        <dbReference type="EMBL" id="QHI68169.1"/>
    </source>
</evidence>
<dbReference type="Gene3D" id="3.30.70.20">
    <property type="match status" value="1"/>
</dbReference>
<accession>A0A6P1M043</accession>
<dbReference type="GO" id="GO:0046872">
    <property type="term" value="F:metal ion binding"/>
    <property type="evidence" value="ECO:0007669"/>
    <property type="project" value="UniProtKB-UniRule"/>
</dbReference>
<feature type="domain" description="4Fe-4S ferredoxin-type" evidence="9">
    <location>
        <begin position="34"/>
        <end position="57"/>
    </location>
</feature>
<keyword evidence="7 8" id="KW-0411">Iron-sulfur</keyword>
<evidence type="ECO:0000256" key="2">
    <source>
        <dbReference type="ARBA" id="ARBA00022448"/>
    </source>
</evidence>
<keyword evidence="4 8" id="KW-0479">Metal-binding</keyword>
<dbReference type="AlphaFoldDB" id="A0A6P1M043"/>
<evidence type="ECO:0000256" key="6">
    <source>
        <dbReference type="ARBA" id="ARBA00023004"/>
    </source>
</evidence>
<comment type="cofactor">
    <cofactor evidence="1 8">
        <name>[4Fe-4S] cluster</name>
        <dbReference type="ChEBI" id="CHEBI:49883"/>
    </cofactor>
</comment>
<dbReference type="EMBL" id="CP047593">
    <property type="protein sequence ID" value="QHI68169.1"/>
    <property type="molecule type" value="Genomic_DNA"/>
</dbReference>
<feature type="domain" description="4Fe-4S ferredoxin-type" evidence="9">
    <location>
        <begin position="1"/>
        <end position="30"/>
    </location>
</feature>
<reference evidence="10 11" key="1">
    <citation type="submission" date="2020-01" db="EMBL/GenBank/DDBJ databases">
        <title>Ponticoccus aerotolerans gen. nov., sp. nov., an anaerobic bacterium and proposal of Ponticoccusceae fam. nov., Ponticoccusles ord. nov. and Ponticoccuse classis nov. in the phylum Kiritimatiellaeota.</title>
        <authorList>
            <person name="Zhou L.Y."/>
            <person name="Du Z.J."/>
        </authorList>
    </citation>
    <scope>NUCLEOTIDE SEQUENCE [LARGE SCALE GENOMIC DNA]</scope>
    <source>
        <strain evidence="10 11">S-5007</strain>
    </source>
</reference>
<comment type="function">
    <text evidence="8">Ferredoxins are iron-sulfur proteins that transfer electrons in a wide variety of metabolic reactions.</text>
</comment>
<keyword evidence="6 8" id="KW-0408">Iron</keyword>
<evidence type="ECO:0000256" key="3">
    <source>
        <dbReference type="ARBA" id="ARBA00022485"/>
    </source>
</evidence>
<dbReference type="InterPro" id="IPR000813">
    <property type="entry name" value="7Fe_ferredoxin"/>
</dbReference>
<dbReference type="PRINTS" id="PR00354">
    <property type="entry name" value="7FE8SFRDOXIN"/>
</dbReference>
<evidence type="ECO:0000256" key="4">
    <source>
        <dbReference type="ARBA" id="ARBA00022723"/>
    </source>
</evidence>
<dbReference type="PROSITE" id="PS00198">
    <property type="entry name" value="4FE4S_FER_1"/>
    <property type="match status" value="2"/>
</dbReference>
<dbReference type="SUPFAM" id="SSF54862">
    <property type="entry name" value="4Fe-4S ferredoxins"/>
    <property type="match status" value="1"/>
</dbReference>
<proteinExistence type="predicted"/>
<dbReference type="Proteomes" id="UP000464954">
    <property type="component" value="Chromosome"/>
</dbReference>
<keyword evidence="2 8" id="KW-0813">Transport</keyword>
<protein>
    <recommendedName>
        <fullName evidence="8">Ferredoxin</fullName>
    </recommendedName>
</protein>
<dbReference type="GO" id="GO:0009055">
    <property type="term" value="F:electron transfer activity"/>
    <property type="evidence" value="ECO:0007669"/>
    <property type="project" value="UniProtKB-UniRule"/>
</dbReference>
<keyword evidence="5 8" id="KW-0249">Electron transport</keyword>
<organism evidence="10 11">
    <name type="scientific">Tichowtungia aerotolerans</name>
    <dbReference type="NCBI Taxonomy" id="2697043"/>
    <lineage>
        <taxon>Bacteria</taxon>
        <taxon>Pseudomonadati</taxon>
        <taxon>Kiritimatiellota</taxon>
        <taxon>Tichowtungiia</taxon>
        <taxon>Tichowtungiales</taxon>
        <taxon>Tichowtungiaceae</taxon>
        <taxon>Tichowtungia</taxon>
    </lineage>
</organism>
<evidence type="ECO:0000256" key="7">
    <source>
        <dbReference type="ARBA" id="ARBA00023014"/>
    </source>
</evidence>
<dbReference type="KEGG" id="taer:GT409_01460"/>
<name>A0A6P1M043_9BACT</name>
<dbReference type="PROSITE" id="PS51379">
    <property type="entry name" value="4FE4S_FER_2"/>
    <property type="match status" value="2"/>
</dbReference>
<evidence type="ECO:0000256" key="1">
    <source>
        <dbReference type="ARBA" id="ARBA00001966"/>
    </source>
</evidence>
<dbReference type="RefSeq" id="WP_160626223.1">
    <property type="nucleotide sequence ID" value="NZ_CP047593.1"/>
</dbReference>
<gene>
    <name evidence="10" type="ORF">GT409_01460</name>
</gene>
<dbReference type="GO" id="GO:0051539">
    <property type="term" value="F:4 iron, 4 sulfur cluster binding"/>
    <property type="evidence" value="ECO:0007669"/>
    <property type="project" value="UniProtKB-UniRule"/>
</dbReference>
<evidence type="ECO:0000259" key="9">
    <source>
        <dbReference type="PROSITE" id="PS51379"/>
    </source>
</evidence>